<reference evidence="3" key="2">
    <citation type="submission" date="2025-08" db="UniProtKB">
        <authorList>
            <consortium name="RefSeq"/>
        </authorList>
    </citation>
    <scope>IDENTIFICATION</scope>
</reference>
<feature type="compositionally biased region" description="Low complexity" evidence="1">
    <location>
        <begin position="71"/>
        <end position="81"/>
    </location>
</feature>
<proteinExistence type="predicted"/>
<dbReference type="Pfam" id="PF08284">
    <property type="entry name" value="RVP_2"/>
    <property type="match status" value="1"/>
</dbReference>
<dbReference type="RefSeq" id="XP_040938033.1">
    <property type="nucleotide sequence ID" value="XM_041082099.1"/>
</dbReference>
<dbReference type="PANTHER" id="PTHR15503">
    <property type="entry name" value="LDOC1 RELATED"/>
    <property type="match status" value="1"/>
</dbReference>
<evidence type="ECO:0000256" key="1">
    <source>
        <dbReference type="SAM" id="MobiDB-lite"/>
    </source>
</evidence>
<sequence>MCKRFEEVLNKDIKLLVEILEIREFTAFADRAHKVEELKLKESFSSKNLKNCNDRVTTSTGYSGREQGYQRSYPRSSTPSVTSVGSVGNLKLKYKHCNKFHHGECWSRSGVCFGCCLLDHFLRDCPERVEKEIEPAPKLSNPIARGRPPCYPGNVSGSRGTTKDKVVRSKAQALARTYVRAREDASVLDVITGQFVMVDKVCKNCPLVVKGYCFLVDFMLLPFDEFDVILGMD</sequence>
<name>A0ABM2Z5P2_GOSHI</name>
<dbReference type="InterPro" id="IPR032567">
    <property type="entry name" value="RTL1-rel"/>
</dbReference>
<keyword evidence="2" id="KW-1185">Reference proteome</keyword>
<gene>
    <name evidence="3" type="primary">LOC121210026</name>
</gene>
<feature type="region of interest" description="Disordered" evidence="1">
    <location>
        <begin position="56"/>
        <end position="81"/>
    </location>
</feature>
<evidence type="ECO:0000313" key="3">
    <source>
        <dbReference type="RefSeq" id="XP_040938033.1"/>
    </source>
</evidence>
<evidence type="ECO:0000313" key="2">
    <source>
        <dbReference type="Proteomes" id="UP000818029"/>
    </source>
</evidence>
<evidence type="ECO:0008006" key="4">
    <source>
        <dbReference type="Google" id="ProtNLM"/>
    </source>
</evidence>
<dbReference type="Proteomes" id="UP000818029">
    <property type="component" value="Chromosome A11"/>
</dbReference>
<dbReference type="PANTHER" id="PTHR15503:SF45">
    <property type="entry name" value="RNA-DIRECTED DNA POLYMERASE HOMOLOG"/>
    <property type="match status" value="1"/>
</dbReference>
<dbReference type="CDD" id="cd00303">
    <property type="entry name" value="retropepsin_like"/>
    <property type="match status" value="1"/>
</dbReference>
<reference evidence="2" key="1">
    <citation type="journal article" date="2020" name="Nat. Genet.">
        <title>Genomic diversifications of five Gossypium allopolyploid species and their impact on cotton improvement.</title>
        <authorList>
            <person name="Chen Z.J."/>
            <person name="Sreedasyam A."/>
            <person name="Ando A."/>
            <person name="Song Q."/>
            <person name="De Santiago L.M."/>
            <person name="Hulse-Kemp A.M."/>
            <person name="Ding M."/>
            <person name="Ye W."/>
            <person name="Kirkbride R.C."/>
            <person name="Jenkins J."/>
            <person name="Plott C."/>
            <person name="Lovell J."/>
            <person name="Lin Y.M."/>
            <person name="Vaughn R."/>
            <person name="Liu B."/>
            <person name="Simpson S."/>
            <person name="Scheffler B.E."/>
            <person name="Wen L."/>
            <person name="Saski C.A."/>
            <person name="Grover C.E."/>
            <person name="Hu G."/>
            <person name="Conover J.L."/>
            <person name="Carlson J.W."/>
            <person name="Shu S."/>
            <person name="Boston L.B."/>
            <person name="Williams M."/>
            <person name="Peterson D.G."/>
            <person name="McGee K."/>
            <person name="Jones D.C."/>
            <person name="Wendel J.F."/>
            <person name="Stelly D.M."/>
            <person name="Grimwood J."/>
            <person name="Schmutz J."/>
        </authorList>
    </citation>
    <scope>NUCLEOTIDE SEQUENCE [LARGE SCALE GENOMIC DNA]</scope>
    <source>
        <strain evidence="2">cv. TM-1</strain>
    </source>
</reference>
<accession>A0ABM2Z5P2</accession>
<protein>
    <recommendedName>
        <fullName evidence="4">Gag-Pol polyprotein</fullName>
    </recommendedName>
</protein>
<dbReference type="GeneID" id="121210026"/>
<organism evidence="2 3">
    <name type="scientific">Gossypium hirsutum</name>
    <name type="common">Upland cotton</name>
    <name type="synonym">Gossypium mexicanum</name>
    <dbReference type="NCBI Taxonomy" id="3635"/>
    <lineage>
        <taxon>Eukaryota</taxon>
        <taxon>Viridiplantae</taxon>
        <taxon>Streptophyta</taxon>
        <taxon>Embryophyta</taxon>
        <taxon>Tracheophyta</taxon>
        <taxon>Spermatophyta</taxon>
        <taxon>Magnoliopsida</taxon>
        <taxon>eudicotyledons</taxon>
        <taxon>Gunneridae</taxon>
        <taxon>Pentapetalae</taxon>
        <taxon>rosids</taxon>
        <taxon>malvids</taxon>
        <taxon>Malvales</taxon>
        <taxon>Malvaceae</taxon>
        <taxon>Malvoideae</taxon>
        <taxon>Gossypium</taxon>
    </lineage>
</organism>